<dbReference type="Pfam" id="PF12833">
    <property type="entry name" value="HTH_18"/>
    <property type="match status" value="1"/>
</dbReference>
<dbReference type="Proteomes" id="UP000659697">
    <property type="component" value="Unassembled WGS sequence"/>
</dbReference>
<dbReference type="PROSITE" id="PS00041">
    <property type="entry name" value="HTH_ARAC_FAMILY_1"/>
    <property type="match status" value="1"/>
</dbReference>
<evidence type="ECO:0000256" key="2">
    <source>
        <dbReference type="ARBA" id="ARBA00023125"/>
    </source>
</evidence>
<keyword evidence="4" id="KW-0812">Transmembrane</keyword>
<evidence type="ECO:0000256" key="4">
    <source>
        <dbReference type="SAM" id="Phobius"/>
    </source>
</evidence>
<accession>A0ABQ3KU62</accession>
<keyword evidence="3" id="KW-0804">Transcription</keyword>
<dbReference type="SUPFAM" id="SSF46689">
    <property type="entry name" value="Homeodomain-like"/>
    <property type="match status" value="1"/>
</dbReference>
<feature type="transmembrane region" description="Helical" evidence="4">
    <location>
        <begin position="223"/>
        <end position="242"/>
    </location>
</feature>
<reference evidence="7" key="1">
    <citation type="journal article" date="2019" name="Int. J. Syst. Evol. Microbiol.">
        <title>The Global Catalogue of Microorganisms (GCM) 10K type strain sequencing project: providing services to taxonomists for standard genome sequencing and annotation.</title>
        <authorList>
            <consortium name="The Broad Institute Genomics Platform"/>
            <consortium name="The Broad Institute Genome Sequencing Center for Infectious Disease"/>
            <person name="Wu L."/>
            <person name="Ma J."/>
        </authorList>
    </citation>
    <scope>NUCLEOTIDE SEQUENCE [LARGE SCALE GENOMIC DNA]</scope>
    <source>
        <strain evidence="7">CGMCC 1.7003</strain>
    </source>
</reference>
<keyword evidence="7" id="KW-1185">Reference proteome</keyword>
<keyword evidence="2" id="KW-0238">DNA-binding</keyword>
<dbReference type="InterPro" id="IPR018062">
    <property type="entry name" value="HTH_AraC-typ_CS"/>
</dbReference>
<dbReference type="PROSITE" id="PS01124">
    <property type="entry name" value="HTH_ARAC_FAMILY_2"/>
    <property type="match status" value="1"/>
</dbReference>
<dbReference type="PANTHER" id="PTHR43280:SF29">
    <property type="entry name" value="ARAC-FAMILY TRANSCRIPTIONAL REGULATOR"/>
    <property type="match status" value="1"/>
</dbReference>
<gene>
    <name evidence="6" type="ORF">GCM10010919_03450</name>
</gene>
<feature type="transmembrane region" description="Helical" evidence="4">
    <location>
        <begin position="104"/>
        <end position="120"/>
    </location>
</feature>
<proteinExistence type="predicted"/>
<name>A0ABQ3KU62_9ALTE</name>
<dbReference type="PANTHER" id="PTHR43280">
    <property type="entry name" value="ARAC-FAMILY TRANSCRIPTIONAL REGULATOR"/>
    <property type="match status" value="1"/>
</dbReference>
<comment type="caution">
    <text evidence="6">The sequence shown here is derived from an EMBL/GenBank/DDBJ whole genome shotgun (WGS) entry which is preliminary data.</text>
</comment>
<dbReference type="SMART" id="SM00342">
    <property type="entry name" value="HTH_ARAC"/>
    <property type="match status" value="1"/>
</dbReference>
<feature type="transmembrane region" description="Helical" evidence="4">
    <location>
        <begin position="35"/>
        <end position="56"/>
    </location>
</feature>
<dbReference type="PRINTS" id="PR00032">
    <property type="entry name" value="HTHARAC"/>
</dbReference>
<dbReference type="EMBL" id="BNAO01000001">
    <property type="protein sequence ID" value="GHG60199.1"/>
    <property type="molecule type" value="Genomic_DNA"/>
</dbReference>
<feature type="domain" description="HTH araC/xylS-type" evidence="5">
    <location>
        <begin position="282"/>
        <end position="387"/>
    </location>
</feature>
<evidence type="ECO:0000313" key="6">
    <source>
        <dbReference type="EMBL" id="GHG60199.1"/>
    </source>
</evidence>
<organism evidence="6 7">
    <name type="scientific">Alishewanella longhuensis</name>
    <dbReference type="NCBI Taxonomy" id="1091037"/>
    <lineage>
        <taxon>Bacteria</taxon>
        <taxon>Pseudomonadati</taxon>
        <taxon>Pseudomonadota</taxon>
        <taxon>Gammaproteobacteria</taxon>
        <taxon>Alteromonadales</taxon>
        <taxon>Alteromonadaceae</taxon>
        <taxon>Alishewanella</taxon>
    </lineage>
</organism>
<feature type="transmembrane region" description="Helical" evidence="4">
    <location>
        <begin position="6"/>
        <end position="28"/>
    </location>
</feature>
<evidence type="ECO:0000256" key="1">
    <source>
        <dbReference type="ARBA" id="ARBA00023015"/>
    </source>
</evidence>
<protein>
    <recommendedName>
        <fullName evidence="5">HTH araC/xylS-type domain-containing protein</fullName>
    </recommendedName>
</protein>
<feature type="transmembrane region" description="Helical" evidence="4">
    <location>
        <begin position="188"/>
        <end position="211"/>
    </location>
</feature>
<keyword evidence="1" id="KW-0805">Transcription regulation</keyword>
<evidence type="ECO:0000259" key="5">
    <source>
        <dbReference type="PROSITE" id="PS01124"/>
    </source>
</evidence>
<keyword evidence="4" id="KW-1133">Transmembrane helix</keyword>
<dbReference type="InterPro" id="IPR018060">
    <property type="entry name" value="HTH_AraC"/>
</dbReference>
<evidence type="ECO:0000313" key="7">
    <source>
        <dbReference type="Proteomes" id="UP000659697"/>
    </source>
</evidence>
<feature type="transmembrane region" description="Helical" evidence="4">
    <location>
        <begin position="62"/>
        <end position="84"/>
    </location>
</feature>
<sequence length="388" mass="43302">MQINNMTELLLSLLALGMLLLTLQLLLLRVAQQRFLLPLLIALASMAVIISGPAVFQLFPAGIFLYIAALPITFFALPVSLYLYAQALSAVEPWHWQWRYSKGYWPQLIAIPLALLIYTLPETQQQALFFADEADLQGQVLLTAIGFLLATLLWLGLSLFYLVRITLLLKQYRDKLHQVFAADAGKSLYWLNGLMAILVLSWGYAVLVLLIEDAMGSPWLNETGVLLLALILVWLLCSCGLNQLPGFTECYKAPNETTPFETPVAAATDKYQRSALGEAQAQRIANKVRTAVYDEALYLDPALTLYKLAEHLGVSAQYLSQTLNQTLQQSFYDYINEARIVAAKQQLQQTEDSVLSIAMAVGFNARSSFYKAFKSSTGLTPAEYRAQR</sequence>
<dbReference type="InterPro" id="IPR020449">
    <property type="entry name" value="Tscrpt_reg_AraC-type_HTH"/>
</dbReference>
<keyword evidence="4" id="KW-0472">Membrane</keyword>
<dbReference type="Gene3D" id="1.10.10.60">
    <property type="entry name" value="Homeodomain-like"/>
    <property type="match status" value="2"/>
</dbReference>
<feature type="transmembrane region" description="Helical" evidence="4">
    <location>
        <begin position="140"/>
        <end position="167"/>
    </location>
</feature>
<dbReference type="InterPro" id="IPR009057">
    <property type="entry name" value="Homeodomain-like_sf"/>
</dbReference>
<evidence type="ECO:0000256" key="3">
    <source>
        <dbReference type="ARBA" id="ARBA00023163"/>
    </source>
</evidence>